<dbReference type="Gene3D" id="1.20.1280.50">
    <property type="match status" value="1"/>
</dbReference>
<dbReference type="PANTHER" id="PTHR38926:SF2">
    <property type="entry name" value="F-BOX_LRR-REPEAT PROTEIN 21-RELATED"/>
    <property type="match status" value="1"/>
</dbReference>
<sequence length="403" mass="47383">MPWENNLLLRPKNRIRWDTNPLLRPRSACSTDTRNWLDLPYEMTLLIMTKVGAFHILTSAQKVCRLWRSISLDPFLWRTIDMCNLGRAKHEAYDLRKMCRHAVDRSRGQLVDFEVQSFGPNDLLNYILDSGCHLRCLCLVQCNLRWEFPELSKMAPKLSVLEELDLTFCRISVFQLEAIGQSCPLLRSLKWRRGGSIFGGNKAAYIISRNMPLLRHLELYDDPLNHKGLFAILKGCPHLEYLDLQNCHHLKLQGKLRRKCVRRIKNLRYLDASTQDYYRFSSGRLLNSSRDYADIASRLLWTSNDADQDENENMFKKGEGEVPKGSSMEYDEMQDYWEDIDAMWAIAKSKRLHKGKKNKPKGFQGYHREKKNTKSNEKKHGRKTKTGRRIEHESMMSFEKEFW</sequence>
<evidence type="ECO:0000256" key="1">
    <source>
        <dbReference type="SAM" id="MobiDB-lite"/>
    </source>
</evidence>
<evidence type="ECO:0000313" key="4">
    <source>
        <dbReference type="RefSeq" id="XP_015952479.2"/>
    </source>
</evidence>
<reference evidence="4" key="2">
    <citation type="submission" date="2025-08" db="UniProtKB">
        <authorList>
            <consortium name="RefSeq"/>
        </authorList>
    </citation>
    <scope>IDENTIFICATION</scope>
    <source>
        <tissue evidence="4">Whole plant</tissue>
    </source>
</reference>
<dbReference type="Pfam" id="PF12937">
    <property type="entry name" value="F-box-like"/>
    <property type="match status" value="1"/>
</dbReference>
<keyword evidence="3" id="KW-1185">Reference proteome</keyword>
<evidence type="ECO:0000259" key="2">
    <source>
        <dbReference type="PROSITE" id="PS50181"/>
    </source>
</evidence>
<dbReference type="Gene3D" id="3.80.10.10">
    <property type="entry name" value="Ribonuclease Inhibitor"/>
    <property type="match status" value="1"/>
</dbReference>
<dbReference type="PROSITE" id="PS50181">
    <property type="entry name" value="FBOX"/>
    <property type="match status" value="1"/>
</dbReference>
<feature type="compositionally biased region" description="Basic and acidic residues" evidence="1">
    <location>
        <begin position="388"/>
        <end position="403"/>
    </location>
</feature>
<dbReference type="InterPro" id="IPR001810">
    <property type="entry name" value="F-box_dom"/>
</dbReference>
<name>A0A6P4CK67_ARADU</name>
<accession>A0A6P4CK67</accession>
<dbReference type="CDD" id="cd22164">
    <property type="entry name" value="F-box_AtSKIP19-like"/>
    <property type="match status" value="1"/>
</dbReference>
<organism evidence="3 4">
    <name type="scientific">Arachis duranensis</name>
    <name type="common">Wild peanut</name>
    <dbReference type="NCBI Taxonomy" id="130453"/>
    <lineage>
        <taxon>Eukaryota</taxon>
        <taxon>Viridiplantae</taxon>
        <taxon>Streptophyta</taxon>
        <taxon>Embryophyta</taxon>
        <taxon>Tracheophyta</taxon>
        <taxon>Spermatophyta</taxon>
        <taxon>Magnoliopsida</taxon>
        <taxon>eudicotyledons</taxon>
        <taxon>Gunneridae</taxon>
        <taxon>Pentapetalae</taxon>
        <taxon>rosids</taxon>
        <taxon>fabids</taxon>
        <taxon>Fabales</taxon>
        <taxon>Fabaceae</taxon>
        <taxon>Papilionoideae</taxon>
        <taxon>50 kb inversion clade</taxon>
        <taxon>dalbergioids sensu lato</taxon>
        <taxon>Dalbergieae</taxon>
        <taxon>Pterocarpus clade</taxon>
        <taxon>Arachis</taxon>
    </lineage>
</organism>
<dbReference type="SUPFAM" id="SSF52047">
    <property type="entry name" value="RNI-like"/>
    <property type="match status" value="1"/>
</dbReference>
<evidence type="ECO:0000313" key="3">
    <source>
        <dbReference type="Proteomes" id="UP000515211"/>
    </source>
</evidence>
<feature type="compositionally biased region" description="Basic residues" evidence="1">
    <location>
        <begin position="351"/>
        <end position="360"/>
    </location>
</feature>
<dbReference type="InterPro" id="IPR032675">
    <property type="entry name" value="LRR_dom_sf"/>
</dbReference>
<dbReference type="SUPFAM" id="SSF81383">
    <property type="entry name" value="F-box domain"/>
    <property type="match status" value="1"/>
</dbReference>
<dbReference type="Proteomes" id="UP000515211">
    <property type="component" value="Chromosome 3"/>
</dbReference>
<feature type="domain" description="F-box" evidence="2">
    <location>
        <begin position="33"/>
        <end position="80"/>
    </location>
</feature>
<reference evidence="3" key="1">
    <citation type="journal article" date="2016" name="Nat. Genet.">
        <title>The genome sequences of Arachis duranensis and Arachis ipaensis, the diploid ancestors of cultivated peanut.</title>
        <authorList>
            <person name="Bertioli D.J."/>
            <person name="Cannon S.B."/>
            <person name="Froenicke L."/>
            <person name="Huang G."/>
            <person name="Farmer A.D."/>
            <person name="Cannon E.K."/>
            <person name="Liu X."/>
            <person name="Gao D."/>
            <person name="Clevenger J."/>
            <person name="Dash S."/>
            <person name="Ren L."/>
            <person name="Moretzsohn M.C."/>
            <person name="Shirasawa K."/>
            <person name="Huang W."/>
            <person name="Vidigal B."/>
            <person name="Abernathy B."/>
            <person name="Chu Y."/>
            <person name="Niederhuth C.E."/>
            <person name="Umale P."/>
            <person name="Araujo A.C."/>
            <person name="Kozik A."/>
            <person name="Kim K.D."/>
            <person name="Burow M.D."/>
            <person name="Varshney R.K."/>
            <person name="Wang X."/>
            <person name="Zhang X."/>
            <person name="Barkley N."/>
            <person name="Guimaraes P.M."/>
            <person name="Isobe S."/>
            <person name="Guo B."/>
            <person name="Liao B."/>
            <person name="Stalker H.T."/>
            <person name="Schmitz R.J."/>
            <person name="Scheffler B.E."/>
            <person name="Leal-Bertioli S.C."/>
            <person name="Xun X."/>
            <person name="Jackson S.A."/>
            <person name="Michelmore R."/>
            <person name="Ozias-Akins P."/>
        </authorList>
    </citation>
    <scope>NUCLEOTIDE SEQUENCE [LARGE SCALE GENOMIC DNA]</scope>
    <source>
        <strain evidence="3">cv. V14167</strain>
    </source>
</reference>
<gene>
    <name evidence="4" type="primary">LOC107477028</name>
</gene>
<dbReference type="InterPro" id="IPR036047">
    <property type="entry name" value="F-box-like_dom_sf"/>
</dbReference>
<dbReference type="PANTHER" id="PTHR38926">
    <property type="entry name" value="F-BOX DOMAIN CONTAINING PROTEIN, EXPRESSED"/>
    <property type="match status" value="1"/>
</dbReference>
<proteinExistence type="predicted"/>
<dbReference type="KEGG" id="adu:107477028"/>
<feature type="region of interest" description="Disordered" evidence="1">
    <location>
        <begin position="351"/>
        <end position="403"/>
    </location>
</feature>
<protein>
    <submittedName>
        <fullName evidence="4">F-box/LRR-repeat protein 23</fullName>
    </submittedName>
</protein>
<dbReference type="RefSeq" id="XP_015952479.2">
    <property type="nucleotide sequence ID" value="XM_016096993.3"/>
</dbReference>
<dbReference type="AlphaFoldDB" id="A0A6P4CK67"/>
<dbReference type="GeneID" id="107477028"/>